<proteinExistence type="predicted"/>
<dbReference type="HOGENOM" id="CLU_2450508_0_0_7"/>
<reference evidence="1 2" key="1">
    <citation type="journal article" date="2010" name="Stand. Genomic Sci.">
        <title>Complete genome sequence of Haliangium ochraceum type strain (SMP-2).</title>
        <authorList>
            <consortium name="US DOE Joint Genome Institute (JGI-PGF)"/>
            <person name="Ivanova N."/>
            <person name="Daum C."/>
            <person name="Lang E."/>
            <person name="Abt B."/>
            <person name="Kopitz M."/>
            <person name="Saunders E."/>
            <person name="Lapidus A."/>
            <person name="Lucas S."/>
            <person name="Glavina Del Rio T."/>
            <person name="Nolan M."/>
            <person name="Tice H."/>
            <person name="Copeland A."/>
            <person name="Cheng J.F."/>
            <person name="Chen F."/>
            <person name="Bruce D."/>
            <person name="Goodwin L."/>
            <person name="Pitluck S."/>
            <person name="Mavromatis K."/>
            <person name="Pati A."/>
            <person name="Mikhailova N."/>
            <person name="Chen A."/>
            <person name="Palaniappan K."/>
            <person name="Land M."/>
            <person name="Hauser L."/>
            <person name="Chang Y.J."/>
            <person name="Jeffries C.D."/>
            <person name="Detter J.C."/>
            <person name="Brettin T."/>
            <person name="Rohde M."/>
            <person name="Goker M."/>
            <person name="Bristow J."/>
            <person name="Markowitz V."/>
            <person name="Eisen J.A."/>
            <person name="Hugenholtz P."/>
            <person name="Kyrpides N.C."/>
            <person name="Klenk H.P."/>
        </authorList>
    </citation>
    <scope>NUCLEOTIDE SEQUENCE [LARGE SCALE GENOMIC DNA]</scope>
    <source>
        <strain evidence="2">DSM 14365 / CIP 107738 / JCM 11303 / AJ 13395 / SMP-2</strain>
    </source>
</reference>
<dbReference type="RefSeq" id="WP_012828608.1">
    <property type="nucleotide sequence ID" value="NC_013440.1"/>
</dbReference>
<name>D0LW77_HALO1</name>
<sequence>MPDYSRIHELVSHRLNVEYDTGARIVGYLASCLPGSGPVEFIKLTSVELIDSAGRVVQRLPELMISPNLLTGLHIDEGPRGRDHNTSKA</sequence>
<dbReference type="EMBL" id="CP001804">
    <property type="protein sequence ID" value="ACY16009.1"/>
    <property type="molecule type" value="Genomic_DNA"/>
</dbReference>
<dbReference type="Proteomes" id="UP000001880">
    <property type="component" value="Chromosome"/>
</dbReference>
<organism evidence="1 2">
    <name type="scientific">Haliangium ochraceum (strain DSM 14365 / JCM 11303 / SMP-2)</name>
    <dbReference type="NCBI Taxonomy" id="502025"/>
    <lineage>
        <taxon>Bacteria</taxon>
        <taxon>Pseudomonadati</taxon>
        <taxon>Myxococcota</taxon>
        <taxon>Polyangia</taxon>
        <taxon>Haliangiales</taxon>
        <taxon>Kofleriaceae</taxon>
        <taxon>Haliangium</taxon>
    </lineage>
</organism>
<accession>D0LW77</accession>
<evidence type="ECO:0000313" key="1">
    <source>
        <dbReference type="EMBL" id="ACY16009.1"/>
    </source>
</evidence>
<gene>
    <name evidence="1" type="ordered locus">Hoch_3507</name>
</gene>
<protein>
    <submittedName>
        <fullName evidence="1">Uncharacterized protein</fullName>
    </submittedName>
</protein>
<evidence type="ECO:0000313" key="2">
    <source>
        <dbReference type="Proteomes" id="UP000001880"/>
    </source>
</evidence>
<dbReference type="KEGG" id="hoh:Hoch_3507"/>
<keyword evidence="2" id="KW-1185">Reference proteome</keyword>
<dbReference type="AlphaFoldDB" id="D0LW77"/>